<feature type="chain" id="PRO_5013182374" evidence="1">
    <location>
        <begin position="21"/>
        <end position="377"/>
    </location>
</feature>
<dbReference type="PANTHER" id="PTHR43283:SF7">
    <property type="entry name" value="BETA-LACTAMASE-RELATED DOMAIN-CONTAINING PROTEIN"/>
    <property type="match status" value="1"/>
</dbReference>
<name>A0A1T4JVE4_9HYPH</name>
<dbReference type="EMBL" id="FUWJ01000001">
    <property type="protein sequence ID" value="SJZ34037.1"/>
    <property type="molecule type" value="Genomic_DNA"/>
</dbReference>
<dbReference type="STRING" id="225324.SAMN02745126_00495"/>
<sequence>MTRLLPLSLVLVAIALPVSAQEQTCGAPTATNDGWTISAPANVGLDAEKLCGLDKFLGQWQQPDIHAVVVARHGKLVLDRYFTGFDQTWGIPAGQVTYTADMKHDLRSISKSTVSLLVGIAKAEGKFPDLDSPVIDQFPDYAELRTPTLAKVTFRHLLTMSSGFTWDETPPYSDPANSERRMIEASDPVRYVLQQPFSTAPGQTYNYDGGNTALLGATVARKTGKRLDDYAAEKLFAPLGIADFEWKAMPGSGQLAFASGLRLRARDTAKLGQLLLADGTWQGKRVLPAGWVKESTTPRINGEGLYFYGYQWWLGRTFFKGRDLQWIAGVGYGGQRLFVAPDLDLVVMVNAGLYASRLQGAIPLAIFKDLVLMAVKD</sequence>
<keyword evidence="1" id="KW-0732">Signal</keyword>
<dbReference type="Proteomes" id="UP000190092">
    <property type="component" value="Unassembled WGS sequence"/>
</dbReference>
<dbReference type="Gene3D" id="3.40.710.10">
    <property type="entry name" value="DD-peptidase/beta-lactamase superfamily"/>
    <property type="match status" value="1"/>
</dbReference>
<evidence type="ECO:0000259" key="2">
    <source>
        <dbReference type="Pfam" id="PF00144"/>
    </source>
</evidence>
<evidence type="ECO:0000256" key="1">
    <source>
        <dbReference type="SAM" id="SignalP"/>
    </source>
</evidence>
<dbReference type="AlphaFoldDB" id="A0A1T4JVE4"/>
<dbReference type="PANTHER" id="PTHR43283">
    <property type="entry name" value="BETA-LACTAMASE-RELATED"/>
    <property type="match status" value="1"/>
</dbReference>
<proteinExistence type="predicted"/>
<dbReference type="Pfam" id="PF00144">
    <property type="entry name" value="Beta-lactamase"/>
    <property type="match status" value="1"/>
</dbReference>
<dbReference type="OrthoDB" id="9814204at2"/>
<organism evidence="3 4">
    <name type="scientific">Enhydrobacter aerosaccus</name>
    <dbReference type="NCBI Taxonomy" id="225324"/>
    <lineage>
        <taxon>Bacteria</taxon>
        <taxon>Pseudomonadati</taxon>
        <taxon>Pseudomonadota</taxon>
        <taxon>Alphaproteobacteria</taxon>
        <taxon>Hyphomicrobiales</taxon>
        <taxon>Enhydrobacter</taxon>
    </lineage>
</organism>
<evidence type="ECO:0000313" key="3">
    <source>
        <dbReference type="EMBL" id="SJZ34037.1"/>
    </source>
</evidence>
<reference evidence="4" key="1">
    <citation type="submission" date="2017-02" db="EMBL/GenBank/DDBJ databases">
        <authorList>
            <person name="Varghese N."/>
            <person name="Submissions S."/>
        </authorList>
    </citation>
    <scope>NUCLEOTIDE SEQUENCE [LARGE SCALE GENOMIC DNA]</scope>
    <source>
        <strain evidence="4">ATCC 27094</strain>
    </source>
</reference>
<gene>
    <name evidence="3" type="ORF">SAMN02745126_00495</name>
</gene>
<evidence type="ECO:0000313" key="4">
    <source>
        <dbReference type="Proteomes" id="UP000190092"/>
    </source>
</evidence>
<feature type="signal peptide" evidence="1">
    <location>
        <begin position="1"/>
        <end position="20"/>
    </location>
</feature>
<dbReference type="InterPro" id="IPR050789">
    <property type="entry name" value="Diverse_Enzym_Activities"/>
</dbReference>
<feature type="domain" description="Beta-lactamase-related" evidence="2">
    <location>
        <begin position="67"/>
        <end position="349"/>
    </location>
</feature>
<protein>
    <submittedName>
        <fullName evidence="3">CubicO group peptidase, beta-lactamase class C family</fullName>
    </submittedName>
</protein>
<accession>A0A1T4JVE4</accession>
<keyword evidence="4" id="KW-1185">Reference proteome</keyword>
<dbReference type="RefSeq" id="WP_085932227.1">
    <property type="nucleotide sequence ID" value="NZ_FUWJ01000001.1"/>
</dbReference>
<dbReference type="SUPFAM" id="SSF56601">
    <property type="entry name" value="beta-lactamase/transpeptidase-like"/>
    <property type="match status" value="1"/>
</dbReference>
<dbReference type="InterPro" id="IPR001466">
    <property type="entry name" value="Beta-lactam-related"/>
</dbReference>
<dbReference type="InterPro" id="IPR012338">
    <property type="entry name" value="Beta-lactam/transpept-like"/>
</dbReference>